<dbReference type="Gene3D" id="3.40.630.30">
    <property type="match status" value="1"/>
</dbReference>
<keyword evidence="4" id="KW-0689">Ribosomal protein</keyword>
<evidence type="ECO:0000313" key="5">
    <source>
        <dbReference type="Proteomes" id="UP000199202"/>
    </source>
</evidence>
<evidence type="ECO:0000259" key="3">
    <source>
        <dbReference type="PROSITE" id="PS51186"/>
    </source>
</evidence>
<reference evidence="4 5" key="1">
    <citation type="submission" date="2016-10" db="EMBL/GenBank/DDBJ databases">
        <authorList>
            <person name="de Groot N.N."/>
        </authorList>
    </citation>
    <scope>NUCLEOTIDE SEQUENCE [LARGE SCALE GENOMIC DNA]</scope>
    <source>
        <strain evidence="4 5">CGMCC 4.6533</strain>
    </source>
</reference>
<dbReference type="InterPro" id="IPR050832">
    <property type="entry name" value="Bact_Acetyltransf"/>
</dbReference>
<dbReference type="CDD" id="cd04301">
    <property type="entry name" value="NAT_SF"/>
    <property type="match status" value="1"/>
</dbReference>
<feature type="domain" description="N-acetyltransferase" evidence="3">
    <location>
        <begin position="1"/>
        <end position="155"/>
    </location>
</feature>
<gene>
    <name evidence="4" type="ORF">SAMN05421869_107324</name>
</gene>
<proteinExistence type="predicted"/>
<organism evidence="4 5">
    <name type="scientific">Nonomuraea jiangxiensis</name>
    <dbReference type="NCBI Taxonomy" id="633440"/>
    <lineage>
        <taxon>Bacteria</taxon>
        <taxon>Bacillati</taxon>
        <taxon>Actinomycetota</taxon>
        <taxon>Actinomycetes</taxon>
        <taxon>Streptosporangiales</taxon>
        <taxon>Streptosporangiaceae</taxon>
        <taxon>Nonomuraea</taxon>
    </lineage>
</organism>
<sequence>MKIRAAAAEDARILALLNPHVHAIHAAHRPDVYRVDPPEEELTDYFAAQLVKDVTRAFIAEIDRPVGYAVAVIVRREENPFLQAESFIVLDQLAVDPQAARGGVASRLIEAVKDAGRLEGCRRLLTDVLDFNEGAKGFYAAAGFAEWKHVLEQPL</sequence>
<dbReference type="InterPro" id="IPR000182">
    <property type="entry name" value="GNAT_dom"/>
</dbReference>
<keyword evidence="5" id="KW-1185">Reference proteome</keyword>
<keyword evidence="4" id="KW-0687">Ribonucleoprotein</keyword>
<dbReference type="PROSITE" id="PS51186">
    <property type="entry name" value="GNAT"/>
    <property type="match status" value="1"/>
</dbReference>
<keyword evidence="2" id="KW-0012">Acyltransferase</keyword>
<dbReference type="PANTHER" id="PTHR43877">
    <property type="entry name" value="AMINOALKYLPHOSPHONATE N-ACETYLTRANSFERASE-RELATED-RELATED"/>
    <property type="match status" value="1"/>
</dbReference>
<dbReference type="EMBL" id="FNDJ01000007">
    <property type="protein sequence ID" value="SDI87329.1"/>
    <property type="molecule type" value="Genomic_DNA"/>
</dbReference>
<accession>A0A1G8P4A5</accession>
<evidence type="ECO:0000256" key="1">
    <source>
        <dbReference type="ARBA" id="ARBA00022679"/>
    </source>
</evidence>
<dbReference type="STRING" id="633440.SAMN05421869_107324"/>
<dbReference type="InterPro" id="IPR016181">
    <property type="entry name" value="Acyl_CoA_acyltransferase"/>
</dbReference>
<dbReference type="GO" id="GO:0005840">
    <property type="term" value="C:ribosome"/>
    <property type="evidence" value="ECO:0007669"/>
    <property type="project" value="UniProtKB-KW"/>
</dbReference>
<dbReference type="AlphaFoldDB" id="A0A1G8P4A5"/>
<dbReference type="OrthoDB" id="9805924at2"/>
<dbReference type="Proteomes" id="UP000199202">
    <property type="component" value="Unassembled WGS sequence"/>
</dbReference>
<dbReference type="Pfam" id="PF00583">
    <property type="entry name" value="Acetyltransf_1"/>
    <property type="match status" value="1"/>
</dbReference>
<name>A0A1G8P4A5_9ACTN</name>
<keyword evidence="1" id="KW-0808">Transferase</keyword>
<evidence type="ECO:0000313" key="4">
    <source>
        <dbReference type="EMBL" id="SDI87329.1"/>
    </source>
</evidence>
<protein>
    <submittedName>
        <fullName evidence="4">Ribosomal protein S18 acetylase RimI</fullName>
    </submittedName>
</protein>
<dbReference type="SUPFAM" id="SSF55729">
    <property type="entry name" value="Acyl-CoA N-acyltransferases (Nat)"/>
    <property type="match status" value="1"/>
</dbReference>
<dbReference type="RefSeq" id="WP_090932653.1">
    <property type="nucleotide sequence ID" value="NZ_FNDJ01000007.1"/>
</dbReference>
<evidence type="ECO:0000256" key="2">
    <source>
        <dbReference type="ARBA" id="ARBA00023315"/>
    </source>
</evidence>
<dbReference type="GO" id="GO:0016747">
    <property type="term" value="F:acyltransferase activity, transferring groups other than amino-acyl groups"/>
    <property type="evidence" value="ECO:0007669"/>
    <property type="project" value="InterPro"/>
</dbReference>